<feature type="transmembrane region" description="Helical" evidence="9">
    <location>
        <begin position="158"/>
        <end position="179"/>
    </location>
</feature>
<evidence type="ECO:0000256" key="2">
    <source>
        <dbReference type="ARBA" id="ARBA00022448"/>
    </source>
</evidence>
<organism evidence="10 11">
    <name type="scientific">Brucella daejeonensis</name>
    <dbReference type="NCBI Taxonomy" id="659015"/>
    <lineage>
        <taxon>Bacteria</taxon>
        <taxon>Pseudomonadati</taxon>
        <taxon>Pseudomonadota</taxon>
        <taxon>Alphaproteobacteria</taxon>
        <taxon>Hyphomicrobiales</taxon>
        <taxon>Brucellaceae</taxon>
        <taxon>Brucella/Ochrobactrum group</taxon>
        <taxon>Brucella</taxon>
    </lineage>
</organism>
<comment type="subcellular location">
    <subcellularLocation>
        <location evidence="1 8">Cell membrane</location>
        <topology evidence="1 8">Multi-pass membrane protein</topology>
    </subcellularLocation>
</comment>
<feature type="transmembrane region" description="Helical" evidence="9">
    <location>
        <begin position="185"/>
        <end position="204"/>
    </location>
</feature>
<dbReference type="GO" id="GO:0005886">
    <property type="term" value="C:plasma membrane"/>
    <property type="evidence" value="ECO:0007669"/>
    <property type="project" value="UniProtKB-SubCell"/>
</dbReference>
<dbReference type="FunFam" id="1.10.3730.20:FF:000001">
    <property type="entry name" value="Quaternary ammonium compound resistance transporter SugE"/>
    <property type="match status" value="1"/>
</dbReference>
<keyword evidence="3" id="KW-1003">Cell membrane</keyword>
<comment type="similarity">
    <text evidence="7 8">Belongs to the drug/metabolite transporter (DMT) superfamily. Small multidrug resistance (SMR) (TC 2.A.7.1) family.</text>
</comment>
<keyword evidence="11" id="KW-1185">Reference proteome</keyword>
<accession>A0A7W9AWD6</accession>
<reference evidence="10 11" key="1">
    <citation type="submission" date="2020-08" db="EMBL/GenBank/DDBJ databases">
        <title>Genomic Encyclopedia of Type Strains, Phase IV (KMG-IV): sequencing the most valuable type-strain genomes for metagenomic binning, comparative biology and taxonomic classification.</title>
        <authorList>
            <person name="Goeker M."/>
        </authorList>
    </citation>
    <scope>NUCLEOTIDE SEQUENCE [LARGE SCALE GENOMIC DNA]</scope>
    <source>
        <strain evidence="10 11">DSM 26944</strain>
    </source>
</reference>
<name>A0A7W9AWD6_9HYPH</name>
<dbReference type="InterPro" id="IPR000390">
    <property type="entry name" value="Small_drug/metabolite_transptr"/>
</dbReference>
<evidence type="ECO:0000256" key="3">
    <source>
        <dbReference type="ARBA" id="ARBA00022475"/>
    </source>
</evidence>
<feature type="transmembrane region" description="Helical" evidence="9">
    <location>
        <begin position="133"/>
        <end position="151"/>
    </location>
</feature>
<dbReference type="Pfam" id="PF00893">
    <property type="entry name" value="Multi_Drug_Res"/>
    <property type="match status" value="1"/>
</dbReference>
<comment type="caution">
    <text evidence="10">The sequence shown here is derived from an EMBL/GenBank/DDBJ whole genome shotgun (WGS) entry which is preliminary data.</text>
</comment>
<keyword evidence="4 8" id="KW-0812">Transmembrane</keyword>
<evidence type="ECO:0000256" key="6">
    <source>
        <dbReference type="ARBA" id="ARBA00023136"/>
    </source>
</evidence>
<dbReference type="InterPro" id="IPR045324">
    <property type="entry name" value="Small_multidrug_res"/>
</dbReference>
<dbReference type="SUPFAM" id="SSF103481">
    <property type="entry name" value="Multidrug resistance efflux transporter EmrE"/>
    <property type="match status" value="1"/>
</dbReference>
<proteinExistence type="inferred from homology"/>
<keyword evidence="2" id="KW-0813">Transport</keyword>
<dbReference type="Proteomes" id="UP000555546">
    <property type="component" value="Unassembled WGS sequence"/>
</dbReference>
<feature type="transmembrane region" description="Helical" evidence="9">
    <location>
        <begin position="103"/>
        <end position="121"/>
    </location>
</feature>
<dbReference type="Gene3D" id="1.10.3730.20">
    <property type="match status" value="1"/>
</dbReference>
<evidence type="ECO:0000256" key="9">
    <source>
        <dbReference type="SAM" id="Phobius"/>
    </source>
</evidence>
<evidence type="ECO:0000256" key="7">
    <source>
        <dbReference type="ARBA" id="ARBA00038032"/>
    </source>
</evidence>
<evidence type="ECO:0000256" key="1">
    <source>
        <dbReference type="ARBA" id="ARBA00004651"/>
    </source>
</evidence>
<evidence type="ECO:0000313" key="11">
    <source>
        <dbReference type="Proteomes" id="UP000555546"/>
    </source>
</evidence>
<dbReference type="PANTHER" id="PTHR30561">
    <property type="entry name" value="SMR FAMILY PROTON-DEPENDENT DRUG EFFLUX TRANSPORTER SUGE"/>
    <property type="match status" value="1"/>
</dbReference>
<dbReference type="GO" id="GO:0015199">
    <property type="term" value="F:amino-acid betaine transmembrane transporter activity"/>
    <property type="evidence" value="ECO:0007669"/>
    <property type="project" value="TreeGrafter"/>
</dbReference>
<evidence type="ECO:0000313" key="10">
    <source>
        <dbReference type="EMBL" id="MBB5701647.1"/>
    </source>
</evidence>
<evidence type="ECO:0000256" key="4">
    <source>
        <dbReference type="ARBA" id="ARBA00022692"/>
    </source>
</evidence>
<evidence type="ECO:0000256" key="8">
    <source>
        <dbReference type="RuleBase" id="RU003942"/>
    </source>
</evidence>
<dbReference type="InterPro" id="IPR037185">
    <property type="entry name" value="EmrE-like"/>
</dbReference>
<dbReference type="GO" id="GO:0015297">
    <property type="term" value="F:antiporter activity"/>
    <property type="evidence" value="ECO:0007669"/>
    <property type="project" value="TreeGrafter"/>
</dbReference>
<protein>
    <submittedName>
        <fullName evidence="10">Multidrug transporter EmrE-like cation transporter</fullName>
    </submittedName>
</protein>
<sequence length="210" mass="22910">MSNLNYLAETINTLEKLVNDLKVLREGKQPDLNLLDNSPFLNDWVRTTRSLPCLEGMVLDHRSLSRFTASHPVGFPPDFLCTLQPRERPIPPSSAFHERAMPVYAILAIAIFSEVVGTLSLKASEGFTRPGPSLVVIVAYGLAFYFLSLTLRSIPVGVAYAVWSGIGVTLVALIGWLIFGQKLDVAAVFGMGLIIAGVIVLNLFSNTAQH</sequence>
<keyword evidence="5 9" id="KW-1133">Transmembrane helix</keyword>
<evidence type="ECO:0000256" key="5">
    <source>
        <dbReference type="ARBA" id="ARBA00022989"/>
    </source>
</evidence>
<dbReference type="PANTHER" id="PTHR30561:SF1">
    <property type="entry name" value="MULTIDRUG TRANSPORTER EMRE"/>
    <property type="match status" value="1"/>
</dbReference>
<dbReference type="GO" id="GO:1990961">
    <property type="term" value="P:xenobiotic detoxification by transmembrane export across the plasma membrane"/>
    <property type="evidence" value="ECO:0007669"/>
    <property type="project" value="UniProtKB-ARBA"/>
</dbReference>
<keyword evidence="6 9" id="KW-0472">Membrane</keyword>
<dbReference type="AlphaFoldDB" id="A0A7W9AWD6"/>
<gene>
    <name evidence="10" type="ORF">FHS76_001498</name>
</gene>
<dbReference type="EMBL" id="JACIJG010000004">
    <property type="protein sequence ID" value="MBB5701647.1"/>
    <property type="molecule type" value="Genomic_DNA"/>
</dbReference>
<dbReference type="GO" id="GO:0015220">
    <property type="term" value="F:choline transmembrane transporter activity"/>
    <property type="evidence" value="ECO:0007669"/>
    <property type="project" value="TreeGrafter"/>
</dbReference>
<dbReference type="GO" id="GO:0031460">
    <property type="term" value="P:glycine betaine transport"/>
    <property type="evidence" value="ECO:0007669"/>
    <property type="project" value="TreeGrafter"/>
</dbReference>